<keyword evidence="2 4" id="KW-0808">Transferase</keyword>
<evidence type="ECO:0000313" key="5">
    <source>
        <dbReference type="Proteomes" id="UP000219612"/>
    </source>
</evidence>
<evidence type="ECO:0000313" key="4">
    <source>
        <dbReference type="EMBL" id="SNY53252.1"/>
    </source>
</evidence>
<evidence type="ECO:0000259" key="3">
    <source>
        <dbReference type="Pfam" id="PF13649"/>
    </source>
</evidence>
<keyword evidence="5" id="KW-1185">Reference proteome</keyword>
<dbReference type="PANTHER" id="PTHR43861:SF1">
    <property type="entry name" value="TRANS-ACONITATE 2-METHYLTRANSFERASE"/>
    <property type="match status" value="1"/>
</dbReference>
<protein>
    <submittedName>
        <fullName evidence="4">Methyltransferase domain-containing protein</fullName>
    </submittedName>
</protein>
<organism evidence="4 5">
    <name type="scientific">Paractinoplanes atraurantiacus</name>
    <dbReference type="NCBI Taxonomy" id="1036182"/>
    <lineage>
        <taxon>Bacteria</taxon>
        <taxon>Bacillati</taxon>
        <taxon>Actinomycetota</taxon>
        <taxon>Actinomycetes</taxon>
        <taxon>Micromonosporales</taxon>
        <taxon>Micromonosporaceae</taxon>
        <taxon>Paractinoplanes</taxon>
    </lineage>
</organism>
<dbReference type="Pfam" id="PF13649">
    <property type="entry name" value="Methyltransf_25"/>
    <property type="match status" value="1"/>
</dbReference>
<dbReference type="GO" id="GO:0008168">
    <property type="term" value="F:methyltransferase activity"/>
    <property type="evidence" value="ECO:0007669"/>
    <property type="project" value="UniProtKB-KW"/>
</dbReference>
<dbReference type="InterPro" id="IPR029063">
    <property type="entry name" value="SAM-dependent_MTases_sf"/>
</dbReference>
<dbReference type="EMBL" id="OBDY01000013">
    <property type="protein sequence ID" value="SNY53252.1"/>
    <property type="molecule type" value="Genomic_DNA"/>
</dbReference>
<evidence type="ECO:0000256" key="2">
    <source>
        <dbReference type="ARBA" id="ARBA00022679"/>
    </source>
</evidence>
<dbReference type="Proteomes" id="UP000219612">
    <property type="component" value="Unassembled WGS sequence"/>
</dbReference>
<name>A0A285IZ43_9ACTN</name>
<feature type="domain" description="Methyltransferase" evidence="3">
    <location>
        <begin position="45"/>
        <end position="133"/>
    </location>
</feature>
<dbReference type="InterPro" id="IPR041698">
    <property type="entry name" value="Methyltransf_25"/>
</dbReference>
<dbReference type="AlphaFoldDB" id="A0A285IZ43"/>
<dbReference type="OrthoDB" id="9805171at2"/>
<accession>A0A285IZ43</accession>
<dbReference type="Gene3D" id="3.40.50.150">
    <property type="entry name" value="Vaccinia Virus protein VP39"/>
    <property type="match status" value="1"/>
</dbReference>
<dbReference type="PANTHER" id="PTHR43861">
    <property type="entry name" value="TRANS-ACONITATE 2-METHYLTRANSFERASE-RELATED"/>
    <property type="match status" value="1"/>
</dbReference>
<dbReference type="CDD" id="cd02440">
    <property type="entry name" value="AdoMet_MTases"/>
    <property type="match status" value="1"/>
</dbReference>
<proteinExistence type="predicted"/>
<dbReference type="SUPFAM" id="SSF53335">
    <property type="entry name" value="S-adenosyl-L-methionine-dependent methyltransferases"/>
    <property type="match status" value="1"/>
</dbReference>
<sequence length="198" mass="21651">MTSQQVRDAYGSVSTLYIDLFGTREQTHPDDLDLLRRHLSLPGRVLDLGCGPGHLTDYLRSLGVDAAGIDMVPSFVAHARAAFPDGDYRLGSFLELDASSLAGILAWYSLIHIPPPELDDVLAGFRRAMAPGGVLVTGFFDGGDRLEPFDHKVATAYRWPVDEFSARLRRAGFTEIERQQRPADGTQRPLAAIVSLAS</sequence>
<evidence type="ECO:0000256" key="1">
    <source>
        <dbReference type="ARBA" id="ARBA00022603"/>
    </source>
</evidence>
<dbReference type="RefSeq" id="WP_097323072.1">
    <property type="nucleotide sequence ID" value="NZ_OBDY01000013.1"/>
</dbReference>
<dbReference type="GO" id="GO:0032259">
    <property type="term" value="P:methylation"/>
    <property type="evidence" value="ECO:0007669"/>
    <property type="project" value="UniProtKB-KW"/>
</dbReference>
<reference evidence="5" key="1">
    <citation type="submission" date="2017-09" db="EMBL/GenBank/DDBJ databases">
        <authorList>
            <person name="Varghese N."/>
            <person name="Submissions S."/>
        </authorList>
    </citation>
    <scope>NUCLEOTIDE SEQUENCE [LARGE SCALE GENOMIC DNA]</scope>
    <source>
        <strain evidence="5">CGMCC 4.6857</strain>
    </source>
</reference>
<gene>
    <name evidence="4" type="ORF">SAMN05421748_113222</name>
</gene>
<keyword evidence="1 4" id="KW-0489">Methyltransferase</keyword>